<keyword evidence="2" id="KW-1185">Reference proteome</keyword>
<dbReference type="RefSeq" id="WP_260219060.1">
    <property type="nucleotide sequence ID" value="NZ_JAJAGO010000008.1"/>
</dbReference>
<name>A0ABT2JVM7_9ACTN</name>
<evidence type="ECO:0000313" key="2">
    <source>
        <dbReference type="Proteomes" id="UP001156389"/>
    </source>
</evidence>
<accession>A0ABT2JVM7</accession>
<proteinExistence type="predicted"/>
<gene>
    <name evidence="1" type="ORF">LHJ74_17775</name>
</gene>
<dbReference type="Proteomes" id="UP001156389">
    <property type="component" value="Unassembled WGS sequence"/>
</dbReference>
<evidence type="ECO:0000313" key="1">
    <source>
        <dbReference type="EMBL" id="MCT2591723.1"/>
    </source>
</evidence>
<protein>
    <submittedName>
        <fullName evidence="1">Uncharacterized protein</fullName>
    </submittedName>
</protein>
<organism evidence="1 2">
    <name type="scientific">Streptomyces gossypii</name>
    <dbReference type="NCBI Taxonomy" id="2883101"/>
    <lineage>
        <taxon>Bacteria</taxon>
        <taxon>Bacillati</taxon>
        <taxon>Actinomycetota</taxon>
        <taxon>Actinomycetes</taxon>
        <taxon>Kitasatosporales</taxon>
        <taxon>Streptomycetaceae</taxon>
        <taxon>Streptomyces</taxon>
    </lineage>
</organism>
<reference evidence="1 2" key="1">
    <citation type="submission" date="2021-10" db="EMBL/GenBank/DDBJ databases">
        <title>Streptomyces gossypii sp. nov., isolated from soil collected from cotton field.</title>
        <authorList>
            <person name="Ge X."/>
            <person name="Chen X."/>
            <person name="Liu W."/>
        </authorList>
    </citation>
    <scope>NUCLEOTIDE SEQUENCE [LARGE SCALE GENOMIC DNA]</scope>
    <source>
        <strain evidence="1 2">N2-109</strain>
    </source>
</reference>
<comment type="caution">
    <text evidence="1">The sequence shown here is derived from an EMBL/GenBank/DDBJ whole genome shotgun (WGS) entry which is preliminary data.</text>
</comment>
<dbReference type="EMBL" id="JAJAGO010000008">
    <property type="protein sequence ID" value="MCT2591723.1"/>
    <property type="molecule type" value="Genomic_DNA"/>
</dbReference>
<sequence length="47" mass="5147">MAVRAGVAFVGDEREQPVVVVRITFLTIELPTRQALRTPPTEALARA</sequence>